<dbReference type="PRINTS" id="PR00105">
    <property type="entry name" value="C5METTRFRASE"/>
</dbReference>
<protein>
    <recommendedName>
        <fullName evidence="1">DNA (cytosine-5-)-methyltransferase</fullName>
        <ecNumber evidence="1">2.1.1.37</ecNumber>
    </recommendedName>
</protein>
<evidence type="ECO:0000256" key="1">
    <source>
        <dbReference type="ARBA" id="ARBA00011975"/>
    </source>
</evidence>
<dbReference type="Gene3D" id="3.90.120.10">
    <property type="entry name" value="DNA Methylase, subunit A, domain 2"/>
    <property type="match status" value="1"/>
</dbReference>
<dbReference type="Proteomes" id="UP000676853">
    <property type="component" value="Unassembled WGS sequence"/>
</dbReference>
<evidence type="ECO:0000256" key="6">
    <source>
        <dbReference type="PROSITE-ProRule" id="PRU01016"/>
    </source>
</evidence>
<keyword evidence="2 6" id="KW-0489">Methyltransferase</keyword>
<dbReference type="PROSITE" id="PS51679">
    <property type="entry name" value="SAM_MT_C5"/>
    <property type="match status" value="1"/>
</dbReference>
<reference evidence="7 8" key="1">
    <citation type="submission" date="2021-04" db="EMBL/GenBank/DDBJ databases">
        <title>Whole genome sequence analysis of a thiophenic sulfur metabolizing bacteria.</title>
        <authorList>
            <person name="Akhtar N."/>
            <person name="Akram J."/>
            <person name="Aslam A."/>
        </authorList>
    </citation>
    <scope>NUCLEOTIDE SEQUENCE [LARGE SCALE GENOMIC DNA]</scope>
    <source>
        <strain evidence="7 8">3OW</strain>
    </source>
</reference>
<keyword evidence="4 6" id="KW-0949">S-adenosyl-L-methionine</keyword>
<dbReference type="GO" id="GO:0032259">
    <property type="term" value="P:methylation"/>
    <property type="evidence" value="ECO:0007669"/>
    <property type="project" value="UniProtKB-KW"/>
</dbReference>
<proteinExistence type="inferred from homology"/>
<dbReference type="InterPro" id="IPR029063">
    <property type="entry name" value="SAM-dependent_MTases_sf"/>
</dbReference>
<gene>
    <name evidence="7" type="ORF">KFZ73_22050</name>
</gene>
<comment type="similarity">
    <text evidence="6">Belongs to the class I-like SAM-binding methyltransferase superfamily. C5-methyltransferase family.</text>
</comment>
<dbReference type="Gene3D" id="3.40.50.150">
    <property type="entry name" value="Vaccinia Virus protein VP39"/>
    <property type="match status" value="1"/>
</dbReference>
<evidence type="ECO:0000256" key="2">
    <source>
        <dbReference type="ARBA" id="ARBA00022603"/>
    </source>
</evidence>
<accession>A0ABS5NI30</accession>
<dbReference type="EMBL" id="JAGXOE010000090">
    <property type="protein sequence ID" value="MBS4103914.1"/>
    <property type="molecule type" value="Genomic_DNA"/>
</dbReference>
<evidence type="ECO:0000313" key="8">
    <source>
        <dbReference type="Proteomes" id="UP000676853"/>
    </source>
</evidence>
<name>A0ABS5NI30_TSUPA</name>
<dbReference type="PANTHER" id="PTHR46098:SF1">
    <property type="entry name" value="TRNA (CYTOSINE(38)-C(5))-METHYLTRANSFERASE"/>
    <property type="match status" value="1"/>
</dbReference>
<keyword evidence="8" id="KW-1185">Reference proteome</keyword>
<dbReference type="Pfam" id="PF00145">
    <property type="entry name" value="DNA_methylase"/>
    <property type="match status" value="2"/>
</dbReference>
<comment type="caution">
    <text evidence="7">The sequence shown here is derived from an EMBL/GenBank/DDBJ whole genome shotgun (WGS) entry which is preliminary data.</text>
</comment>
<evidence type="ECO:0000256" key="5">
    <source>
        <dbReference type="ARBA" id="ARBA00022747"/>
    </source>
</evidence>
<evidence type="ECO:0000256" key="3">
    <source>
        <dbReference type="ARBA" id="ARBA00022679"/>
    </source>
</evidence>
<dbReference type="SUPFAM" id="SSF53335">
    <property type="entry name" value="S-adenosyl-L-methionine-dependent methyltransferases"/>
    <property type="match status" value="1"/>
</dbReference>
<dbReference type="PANTHER" id="PTHR46098">
    <property type="entry name" value="TRNA (CYTOSINE(38)-C(5))-METHYLTRANSFERASE"/>
    <property type="match status" value="1"/>
</dbReference>
<keyword evidence="5" id="KW-0680">Restriction system</keyword>
<dbReference type="GO" id="GO:0008168">
    <property type="term" value="F:methyltransferase activity"/>
    <property type="evidence" value="ECO:0007669"/>
    <property type="project" value="UniProtKB-KW"/>
</dbReference>
<dbReference type="InterPro" id="IPR050750">
    <property type="entry name" value="C5-MTase"/>
</dbReference>
<dbReference type="InterPro" id="IPR001525">
    <property type="entry name" value="C5_MeTfrase"/>
</dbReference>
<dbReference type="RefSeq" id="WP_212555088.1">
    <property type="nucleotide sequence ID" value="NZ_JAGXOE010000090.1"/>
</dbReference>
<evidence type="ECO:0000256" key="4">
    <source>
        <dbReference type="ARBA" id="ARBA00022691"/>
    </source>
</evidence>
<dbReference type="EC" id="2.1.1.37" evidence="1"/>
<feature type="active site" evidence="6">
    <location>
        <position position="83"/>
    </location>
</feature>
<keyword evidence="3 6" id="KW-0808">Transferase</keyword>
<organism evidence="7 8">
    <name type="scientific">Tsukamurella paurometabola</name>
    <name type="common">Corynebacterium paurometabolum</name>
    <dbReference type="NCBI Taxonomy" id="2061"/>
    <lineage>
        <taxon>Bacteria</taxon>
        <taxon>Bacillati</taxon>
        <taxon>Actinomycetota</taxon>
        <taxon>Actinomycetes</taxon>
        <taxon>Mycobacteriales</taxon>
        <taxon>Tsukamurellaceae</taxon>
        <taxon>Tsukamurella</taxon>
    </lineage>
</organism>
<evidence type="ECO:0000313" key="7">
    <source>
        <dbReference type="EMBL" id="MBS4103914.1"/>
    </source>
</evidence>
<sequence>MADHRTERLAPLVEPRILDLFAGPGGLDVAAVWLGVSSIGVEFDVDAVDTRQAAGLPTQVGDVRRFGPQAFPQCNVLAGGPPCQTFTVAGNGAGRRALTNVLRLVEMLGQGLFDEVESLVAGFDDERTGLVLQPLIWALCAERPYEAIVLEQVPAVLPVWEAMAEVLESRGYGTDTGVLHTEEFGVPQTRRRAVLIARLGEASEDVWLPKGTHRRYGRTAAQDDRLPCVSMREALPASLGEFEVVSNYGSGGNPKNRGRRTADKPAFTVTGKVSRNRIVRAGHADGRITPELAGLLQTFPRDYPWSGRNVAQQIGNAVPPVLGVHVLSAVFGWGEDIRDAALENAKRYRWDVTVKAPVEPIVELVVS</sequence>